<sequence length="43" mass="4314">MEGALPCPARALCCFADLLEGRLSPLVGAATPCTASSPCSSMD</sequence>
<evidence type="ECO:0000313" key="2">
    <source>
        <dbReference type="Proteomes" id="UP000823388"/>
    </source>
</evidence>
<gene>
    <name evidence="1" type="ORF">PVAP13_7NG349334</name>
</gene>
<dbReference type="Proteomes" id="UP000823388">
    <property type="component" value="Chromosome 7N"/>
</dbReference>
<organism evidence="1 2">
    <name type="scientific">Panicum virgatum</name>
    <name type="common">Blackwell switchgrass</name>
    <dbReference type="NCBI Taxonomy" id="38727"/>
    <lineage>
        <taxon>Eukaryota</taxon>
        <taxon>Viridiplantae</taxon>
        <taxon>Streptophyta</taxon>
        <taxon>Embryophyta</taxon>
        <taxon>Tracheophyta</taxon>
        <taxon>Spermatophyta</taxon>
        <taxon>Magnoliopsida</taxon>
        <taxon>Liliopsida</taxon>
        <taxon>Poales</taxon>
        <taxon>Poaceae</taxon>
        <taxon>PACMAD clade</taxon>
        <taxon>Panicoideae</taxon>
        <taxon>Panicodae</taxon>
        <taxon>Paniceae</taxon>
        <taxon>Panicinae</taxon>
        <taxon>Panicum</taxon>
        <taxon>Panicum sect. Hiantes</taxon>
    </lineage>
</organism>
<evidence type="ECO:0000313" key="1">
    <source>
        <dbReference type="EMBL" id="KAG2565151.1"/>
    </source>
</evidence>
<dbReference type="AlphaFoldDB" id="A0A8T0PRZ6"/>
<accession>A0A8T0PRZ6</accession>
<reference evidence="1" key="1">
    <citation type="submission" date="2020-05" db="EMBL/GenBank/DDBJ databases">
        <title>WGS assembly of Panicum virgatum.</title>
        <authorList>
            <person name="Lovell J.T."/>
            <person name="Jenkins J."/>
            <person name="Shu S."/>
            <person name="Juenger T.E."/>
            <person name="Schmutz J."/>
        </authorList>
    </citation>
    <scope>NUCLEOTIDE SEQUENCE</scope>
    <source>
        <strain evidence="1">AP13</strain>
    </source>
</reference>
<dbReference type="EMBL" id="CM029050">
    <property type="protein sequence ID" value="KAG2565151.1"/>
    <property type="molecule type" value="Genomic_DNA"/>
</dbReference>
<comment type="caution">
    <text evidence="1">The sequence shown here is derived from an EMBL/GenBank/DDBJ whole genome shotgun (WGS) entry which is preliminary data.</text>
</comment>
<keyword evidence="2" id="KW-1185">Reference proteome</keyword>
<proteinExistence type="predicted"/>
<name>A0A8T0PRZ6_PANVG</name>
<protein>
    <submittedName>
        <fullName evidence="1">Uncharacterized protein</fullName>
    </submittedName>
</protein>